<sequence length="906" mass="102945">MSTDRRYSDTASIASVGDRQFASANDIFIHLSIPQIRKLNNEYKDHVNKAKSDLHSLVGSKYRDLIRISEDIDVMHGFTREVDSRLADLSYKPGKFVNFNNSNPYSKFNSNLRSRQIEFARTNSKKTILNYLINKKLVALDLKLSTSDHLKNAFWLIHYAKLYHAIEFLFQDKLSTDAHLSNRFSKLKNKFVSYLEKELSQYNAPVEDYISSDYNLYSPSHRLSASDDHEFNEDDYDDLQDLDLPNASDCINKNSPQFLNYLVAYVIVNHNNSNLNSLSKVAEKLINLRLSYLESLLENVLSSGLKTVHISFFKVLTFIENTCDYIAKFLGGLTTNDFAKSLKQVTASWKISDLLGFHDWFDIEEVGFNRDIYLISLPDSSIKATNELLRKFPSMILQNIEKIFSLVGASYDPLLKLSHQFVIFHNFIVNLGKVVVSSASNGKSHNLLRLVTDSGLAQSILNKILSNTECIFDSHFKSLSDKSFSGNIASLIESHLAADKKGKDSGLFSSDMVDLIDTNLNLYIDGIRDSSFSSSFLISDILPIQESCNKIDDWFGIFVSLRRSLETQKPTSLNRQDFTAALAYLIKFLRKDFDELSQGTLKWGSFSYAVVEEKFTSLKTQLSKQFWDNIIAFLDFLSNIIDNISADQDLKNLYSLLHILVTMKEKVLLFDDIESEILQSIDSLVRDVYTKFFSAILNLKLKNLTYVESLRDAIITPASPESSTFRPSLRLSSILYQFSANILSLDGQNHSLGYSHSRIFTNKHVKKTFIELKSKWIYEELILPSREHIPINAMKPVSNENSKAKADQNTETESTNVSETEQESMLGESVQSSSINSDAVYANLMYILSFANAEPIDESNESGLEILKEINSSHKIISENDSKAILKGIKEFYKSNKGLYLPFLVC</sequence>
<accession>A0A1E4RBH9</accession>
<proteinExistence type="predicted"/>
<gene>
    <name evidence="2" type="ORF">HYPBUDRAFT_145275</name>
</gene>
<dbReference type="OrthoDB" id="46189at2759"/>
<organism evidence="2 3">
    <name type="scientific">Hyphopichia burtonii NRRL Y-1933</name>
    <dbReference type="NCBI Taxonomy" id="984485"/>
    <lineage>
        <taxon>Eukaryota</taxon>
        <taxon>Fungi</taxon>
        <taxon>Dikarya</taxon>
        <taxon>Ascomycota</taxon>
        <taxon>Saccharomycotina</taxon>
        <taxon>Pichiomycetes</taxon>
        <taxon>Debaryomycetaceae</taxon>
        <taxon>Hyphopichia</taxon>
    </lineage>
</organism>
<name>A0A1E4RBH9_9ASCO</name>
<dbReference type="Pfam" id="PF08700">
    <property type="entry name" value="VPS51_Exo84_N"/>
    <property type="match status" value="1"/>
</dbReference>
<evidence type="ECO:0000313" key="3">
    <source>
        <dbReference type="Proteomes" id="UP000095085"/>
    </source>
</evidence>
<feature type="region of interest" description="Disordered" evidence="1">
    <location>
        <begin position="796"/>
        <end position="829"/>
    </location>
</feature>
<protein>
    <submittedName>
        <fullName evidence="2">Uncharacterized protein</fullName>
    </submittedName>
</protein>
<keyword evidence="3" id="KW-1185">Reference proteome</keyword>
<dbReference type="EMBL" id="KV454547">
    <property type="protein sequence ID" value="ODV64627.1"/>
    <property type="molecule type" value="Genomic_DNA"/>
</dbReference>
<feature type="compositionally biased region" description="Low complexity" evidence="1">
    <location>
        <begin position="809"/>
        <end position="819"/>
    </location>
</feature>
<dbReference type="Proteomes" id="UP000095085">
    <property type="component" value="Unassembled WGS sequence"/>
</dbReference>
<reference evidence="3" key="1">
    <citation type="submission" date="2016-05" db="EMBL/GenBank/DDBJ databases">
        <title>Comparative genomics of biotechnologically important yeasts.</title>
        <authorList>
            <consortium name="DOE Joint Genome Institute"/>
            <person name="Riley R."/>
            <person name="Haridas S."/>
            <person name="Wolfe K.H."/>
            <person name="Lopes M.R."/>
            <person name="Hittinger C.T."/>
            <person name="Goker M."/>
            <person name="Salamov A."/>
            <person name="Wisecaver J."/>
            <person name="Long T.M."/>
            <person name="Aerts A.L."/>
            <person name="Barry K."/>
            <person name="Choi C."/>
            <person name="Clum A."/>
            <person name="Coughlan A.Y."/>
            <person name="Deshpande S."/>
            <person name="Douglass A.P."/>
            <person name="Hanson S.J."/>
            <person name="Klenk H.-P."/>
            <person name="Labutti K."/>
            <person name="Lapidus A."/>
            <person name="Lindquist E."/>
            <person name="Lipzen A."/>
            <person name="Meier-Kolthoff J.P."/>
            <person name="Ohm R.A."/>
            <person name="Otillar R.P."/>
            <person name="Pangilinan J."/>
            <person name="Peng Y."/>
            <person name="Rokas A."/>
            <person name="Rosa C.A."/>
            <person name="Scheuner C."/>
            <person name="Sibirny A.A."/>
            <person name="Slot J.C."/>
            <person name="Stielow J.B."/>
            <person name="Sun H."/>
            <person name="Kurtzman C.P."/>
            <person name="Blackwell M."/>
            <person name="Grigoriev I.V."/>
            <person name="Jeffries T.W."/>
        </authorList>
    </citation>
    <scope>NUCLEOTIDE SEQUENCE [LARGE SCALE GENOMIC DNA]</scope>
    <source>
        <strain evidence="3">NRRL Y-1933</strain>
    </source>
</reference>
<evidence type="ECO:0000256" key="1">
    <source>
        <dbReference type="SAM" id="MobiDB-lite"/>
    </source>
</evidence>
<dbReference type="AlphaFoldDB" id="A0A1E4RBH9"/>
<dbReference type="STRING" id="984485.A0A1E4RBH9"/>
<evidence type="ECO:0000313" key="2">
    <source>
        <dbReference type="EMBL" id="ODV64627.1"/>
    </source>
</evidence>
<dbReference type="RefSeq" id="XP_020073694.1">
    <property type="nucleotide sequence ID" value="XM_020219906.1"/>
</dbReference>
<dbReference type="GeneID" id="30994456"/>